<dbReference type="Pfam" id="PF14832">
    <property type="entry name" value="Tautomerase_3"/>
    <property type="match status" value="1"/>
</dbReference>
<organism evidence="2 3">
    <name type="scientific">Cladosporium halotolerans</name>
    <dbReference type="NCBI Taxonomy" id="1052096"/>
    <lineage>
        <taxon>Eukaryota</taxon>
        <taxon>Fungi</taxon>
        <taxon>Dikarya</taxon>
        <taxon>Ascomycota</taxon>
        <taxon>Pezizomycotina</taxon>
        <taxon>Dothideomycetes</taxon>
        <taxon>Dothideomycetidae</taxon>
        <taxon>Cladosporiales</taxon>
        <taxon>Cladosporiaceae</taxon>
        <taxon>Cladosporium</taxon>
    </lineage>
</organism>
<sequence length="196" mass="21337">MPYYEVNHTTPLLPSQKSDLALRLTQIHSTRFATPRLFVNVRFTDLSASSPTDATTLYVGGHQRSKSHILAHVRTGASRTQADFDALCAEIAGAWEQIVEPMPKVRRGEEDGDRGLYSVFVLGDIVAGREAGFAIPGAGGDGDWLAENMGAFRARAEGGEVEFGELVREVEERGLIAGKKSEAQRLEEMMGWGDSA</sequence>
<gene>
    <name evidence="2" type="ORF">WHR41_03966</name>
</gene>
<protein>
    <recommendedName>
        <fullName evidence="1">Tautomerase cis-CaaD-like domain-containing protein</fullName>
    </recommendedName>
</protein>
<dbReference type="GeneID" id="96005410"/>
<evidence type="ECO:0000313" key="3">
    <source>
        <dbReference type="Proteomes" id="UP000803884"/>
    </source>
</evidence>
<dbReference type="Proteomes" id="UP000803884">
    <property type="component" value="Unassembled WGS sequence"/>
</dbReference>
<evidence type="ECO:0000313" key="2">
    <source>
        <dbReference type="EMBL" id="KAL1587499.1"/>
    </source>
</evidence>
<proteinExistence type="predicted"/>
<name>A0AB34KR41_9PEZI</name>
<feature type="domain" description="Tautomerase cis-CaaD-like" evidence="1">
    <location>
        <begin position="1"/>
        <end position="120"/>
    </location>
</feature>
<dbReference type="AlphaFoldDB" id="A0AB34KR41"/>
<reference evidence="2 3" key="1">
    <citation type="journal article" date="2020" name="Microbiol. Resour. Announc.">
        <title>Draft Genome Sequence of a Cladosporium Species Isolated from the Mesophotic Ascidian Didemnum maculosum.</title>
        <authorList>
            <person name="Gioti A."/>
            <person name="Siaperas R."/>
            <person name="Nikolaivits E."/>
            <person name="Le Goff G."/>
            <person name="Ouazzani J."/>
            <person name="Kotoulas G."/>
            <person name="Topakas E."/>
        </authorList>
    </citation>
    <scope>NUCLEOTIDE SEQUENCE [LARGE SCALE GENOMIC DNA]</scope>
    <source>
        <strain evidence="2 3">TM138-S3</strain>
    </source>
</reference>
<comment type="caution">
    <text evidence="2">The sequence shown here is derived from an EMBL/GenBank/DDBJ whole genome shotgun (WGS) entry which is preliminary data.</text>
</comment>
<evidence type="ECO:0000259" key="1">
    <source>
        <dbReference type="Pfam" id="PF14832"/>
    </source>
</evidence>
<accession>A0AB34KR41</accession>
<dbReference type="RefSeq" id="XP_069230604.1">
    <property type="nucleotide sequence ID" value="XM_069372572.1"/>
</dbReference>
<dbReference type="InterPro" id="IPR014347">
    <property type="entry name" value="Tautomerase/MIF_sf"/>
</dbReference>
<dbReference type="Gene3D" id="3.30.429.10">
    <property type="entry name" value="Macrophage Migration Inhibitory Factor"/>
    <property type="match status" value="1"/>
</dbReference>
<keyword evidence="3" id="KW-1185">Reference proteome</keyword>
<dbReference type="InterPro" id="IPR028116">
    <property type="entry name" value="Cis-CaaD-like"/>
</dbReference>
<dbReference type="EMBL" id="JAAQHG020000010">
    <property type="protein sequence ID" value="KAL1587499.1"/>
    <property type="molecule type" value="Genomic_DNA"/>
</dbReference>